<dbReference type="Gene3D" id="3.40.50.2000">
    <property type="entry name" value="Glycogen Phosphorylase B"/>
    <property type="match status" value="2"/>
</dbReference>
<dbReference type="AlphaFoldDB" id="A0A4R3Y8C0"/>
<accession>A0A4R3Y8C0</accession>
<dbReference type="RefSeq" id="WP_124945777.1">
    <property type="nucleotide sequence ID" value="NZ_BHVT01000019.1"/>
</dbReference>
<organism evidence="4 5">
    <name type="scientific">Sulfurirhabdus autotrophica</name>
    <dbReference type="NCBI Taxonomy" id="1706046"/>
    <lineage>
        <taxon>Bacteria</taxon>
        <taxon>Pseudomonadati</taxon>
        <taxon>Pseudomonadota</taxon>
        <taxon>Betaproteobacteria</taxon>
        <taxon>Nitrosomonadales</taxon>
        <taxon>Sulfuricellaceae</taxon>
        <taxon>Sulfurirhabdus</taxon>
    </lineage>
</organism>
<dbReference type="Proteomes" id="UP000295367">
    <property type="component" value="Unassembled WGS sequence"/>
</dbReference>
<name>A0A4R3Y8C0_9PROT</name>
<proteinExistence type="predicted"/>
<dbReference type="InterPro" id="IPR028098">
    <property type="entry name" value="Glyco_trans_4-like_N"/>
</dbReference>
<dbReference type="InterPro" id="IPR001296">
    <property type="entry name" value="Glyco_trans_1"/>
</dbReference>
<dbReference type="SUPFAM" id="SSF53756">
    <property type="entry name" value="UDP-Glycosyltransferase/glycogen phosphorylase"/>
    <property type="match status" value="1"/>
</dbReference>
<evidence type="ECO:0000313" key="4">
    <source>
        <dbReference type="EMBL" id="TCV88147.1"/>
    </source>
</evidence>
<dbReference type="GO" id="GO:0016757">
    <property type="term" value="F:glycosyltransferase activity"/>
    <property type="evidence" value="ECO:0007669"/>
    <property type="project" value="InterPro"/>
</dbReference>
<feature type="region of interest" description="Disordered" evidence="1">
    <location>
        <begin position="402"/>
        <end position="421"/>
    </location>
</feature>
<evidence type="ECO:0000313" key="5">
    <source>
        <dbReference type="Proteomes" id="UP000295367"/>
    </source>
</evidence>
<evidence type="ECO:0000259" key="3">
    <source>
        <dbReference type="Pfam" id="PF13439"/>
    </source>
</evidence>
<evidence type="ECO:0000259" key="2">
    <source>
        <dbReference type="Pfam" id="PF00534"/>
    </source>
</evidence>
<reference evidence="4 5" key="1">
    <citation type="submission" date="2019-03" db="EMBL/GenBank/DDBJ databases">
        <title>Genomic Encyclopedia of Type Strains, Phase IV (KMG-IV): sequencing the most valuable type-strain genomes for metagenomic binning, comparative biology and taxonomic classification.</title>
        <authorList>
            <person name="Goeker M."/>
        </authorList>
    </citation>
    <scope>NUCLEOTIDE SEQUENCE [LARGE SCALE GENOMIC DNA]</scope>
    <source>
        <strain evidence="4 5">DSM 100309</strain>
    </source>
</reference>
<comment type="caution">
    <text evidence="4">The sequence shown here is derived from an EMBL/GenBank/DDBJ whole genome shotgun (WGS) entry which is preliminary data.</text>
</comment>
<evidence type="ECO:0000256" key="1">
    <source>
        <dbReference type="SAM" id="MobiDB-lite"/>
    </source>
</evidence>
<dbReference type="Pfam" id="PF00534">
    <property type="entry name" value="Glycos_transf_1"/>
    <property type="match status" value="1"/>
</dbReference>
<feature type="domain" description="Glycosyl transferase family 1" evidence="2">
    <location>
        <begin position="207"/>
        <end position="379"/>
    </location>
</feature>
<keyword evidence="5" id="KW-1185">Reference proteome</keyword>
<keyword evidence="4" id="KW-0808">Transferase</keyword>
<gene>
    <name evidence="4" type="ORF">EDC63_104104</name>
</gene>
<dbReference type="Pfam" id="PF13439">
    <property type="entry name" value="Glyco_transf_4"/>
    <property type="match status" value="1"/>
</dbReference>
<protein>
    <submittedName>
        <fullName evidence="4">Glycosyltransferase involved in cell wall biosynthesis</fullName>
    </submittedName>
</protein>
<dbReference type="EMBL" id="SMCO01000004">
    <property type="protein sequence ID" value="TCV88147.1"/>
    <property type="molecule type" value="Genomic_DNA"/>
</dbReference>
<feature type="domain" description="Glycosyltransferase subfamily 4-like N-terminal" evidence="3">
    <location>
        <begin position="80"/>
        <end position="201"/>
    </location>
</feature>
<dbReference type="PANTHER" id="PTHR12526">
    <property type="entry name" value="GLYCOSYLTRANSFERASE"/>
    <property type="match status" value="1"/>
</dbReference>
<sequence length="421" mass="46861">MSENPHIVVFTTLFPNAVQPGAGVFIRERMFRVAKTLPLMVVAPVAWFPFQGLIRLFRPHFRPYPPYREMQEGIEVLHPRFFSIPGIFKRLDGFFLALSTFTLMRRLQREHQCDIIDSHFAYPDGYAASLLGKWLTLPFTVTLRGTESRLVKKTVFRIRMAAALQSAAQVFSVSDSLRQIALSLGISESKAQVIGNGVDTAKFHAIDKTTARSKLGLPHDAPILISVGGLVERKGFHRVIDCLPKLLKTSPELHYLIVGGPSPEGDMETQLRAQVSKLGLEKQVIFTGPMKSEDLKTPLSAADIFVLSTRNEGWANVFLEAMACGLPVITTDVGGNAEVVCNPELGTIVPFGEQAPLEQALTLALETRWDRTKIIEYAHNNAWDTRVAQLIDAFQSINRHINSGKPTLPPRAQHKESETCR</sequence>
<dbReference type="OrthoDB" id="9177777at2"/>